<name>A0A068TDC0_NEOGA</name>
<protein>
    <recommendedName>
        <fullName evidence="4">MarR family transcriptional regulator</fullName>
    </recommendedName>
</protein>
<dbReference type="InterPro" id="IPR036390">
    <property type="entry name" value="WH_DNA-bd_sf"/>
</dbReference>
<dbReference type="SUPFAM" id="SSF46785">
    <property type="entry name" value="Winged helix' DNA-binding domain"/>
    <property type="match status" value="1"/>
</dbReference>
<feature type="region of interest" description="Disordered" evidence="1">
    <location>
        <begin position="71"/>
        <end position="90"/>
    </location>
</feature>
<proteinExistence type="predicted"/>
<dbReference type="AlphaFoldDB" id="A0A068TDC0"/>
<accession>A0A068TDC0</accession>
<reference evidence="3" key="1">
    <citation type="journal article" date="2014" name="BMC Genomics">
        <title>Genome sequencing of two Neorhizobium galegae strains reveals a noeT gene responsible for the unusual acetylation of the nodulation factors.</title>
        <authorList>
            <person name="Osterman J."/>
            <person name="Marsh J."/>
            <person name="Laine P.K."/>
            <person name="Zeng Z."/>
            <person name="Alatalo E."/>
            <person name="Sullivan J.T."/>
            <person name="Young J.P."/>
            <person name="Thomas-Oates J."/>
            <person name="Paulin L."/>
            <person name="Lindstrom K."/>
        </authorList>
    </citation>
    <scope>NUCLEOTIDE SEQUENCE [LARGE SCALE GENOMIC DNA]</scope>
    <source>
        <strain evidence="3">HAMBI 1141</strain>
    </source>
</reference>
<evidence type="ECO:0000313" key="3">
    <source>
        <dbReference type="Proteomes" id="UP000028186"/>
    </source>
</evidence>
<evidence type="ECO:0000313" key="2">
    <source>
        <dbReference type="EMBL" id="CDN56517.1"/>
    </source>
</evidence>
<dbReference type="InterPro" id="IPR036388">
    <property type="entry name" value="WH-like_DNA-bd_sf"/>
</dbReference>
<evidence type="ECO:0000256" key="1">
    <source>
        <dbReference type="SAM" id="MobiDB-lite"/>
    </source>
</evidence>
<sequence length="124" mass="13723">MEMITEHRRVPKRIRGLRELFERLEVFRELRSEMPMQTASVFLAIAIKPGLLQRDLPDMLGLSQSSVSRNVHALSSSDRNGKPGLGLVTQRVGPLGAKSPVLHLTKAGKQLAERLMLGDASAVR</sequence>
<gene>
    <name evidence="2" type="ORF">RG1141_CH42030</name>
</gene>
<dbReference type="KEGG" id="ngl:RG1141_CH42030"/>
<dbReference type="Proteomes" id="UP000028186">
    <property type="component" value="Chromosome I"/>
</dbReference>
<evidence type="ECO:0008006" key="4">
    <source>
        <dbReference type="Google" id="ProtNLM"/>
    </source>
</evidence>
<dbReference type="Gene3D" id="1.10.10.10">
    <property type="entry name" value="Winged helix-like DNA-binding domain superfamily/Winged helix DNA-binding domain"/>
    <property type="match status" value="1"/>
</dbReference>
<dbReference type="EMBL" id="HG938355">
    <property type="protein sequence ID" value="CDN56517.1"/>
    <property type="molecule type" value="Genomic_DNA"/>
</dbReference>
<organism evidence="2 3">
    <name type="scientific">Neorhizobium galegae bv. officinalis bv. officinalis str. HAMBI 1141</name>
    <dbReference type="NCBI Taxonomy" id="1028801"/>
    <lineage>
        <taxon>Bacteria</taxon>
        <taxon>Pseudomonadati</taxon>
        <taxon>Pseudomonadota</taxon>
        <taxon>Alphaproteobacteria</taxon>
        <taxon>Hyphomicrobiales</taxon>
        <taxon>Rhizobiaceae</taxon>
        <taxon>Rhizobium/Agrobacterium group</taxon>
        <taxon>Neorhizobium</taxon>
    </lineage>
</organism>
<dbReference type="eggNOG" id="COG1846">
    <property type="taxonomic scope" value="Bacteria"/>
</dbReference>
<dbReference type="HOGENOM" id="CLU_163148_0_0_5"/>